<feature type="transmembrane region" description="Helical" evidence="1">
    <location>
        <begin position="172"/>
        <end position="190"/>
    </location>
</feature>
<keyword evidence="1" id="KW-1133">Transmembrane helix</keyword>
<feature type="transmembrane region" description="Helical" evidence="1">
    <location>
        <begin position="219"/>
        <end position="238"/>
    </location>
</feature>
<accession>A0ABT0AVA0</accession>
<proteinExistence type="predicted"/>
<dbReference type="Proteomes" id="UP001522450">
    <property type="component" value="Unassembled WGS sequence"/>
</dbReference>
<keyword evidence="1" id="KW-0472">Membrane</keyword>
<reference evidence="2 3" key="1">
    <citation type="journal article" date="2022" name="Microbiol. Res.">
        <title>Comparative genome analysis, predicted lifestyle and antimicrobial strategies of Lactococcus carnosus and Lactococcus paracarnosus isolated from meat.</title>
        <authorList>
            <person name="Werum V."/>
            <person name="Ehrmann M."/>
            <person name="Vogel R."/>
            <person name="Hilgarth M."/>
        </authorList>
    </citation>
    <scope>NUCLEOTIDE SEQUENCE [LARGE SCALE GENOMIC DNA]</scope>
    <source>
        <strain evidence="2 3">TMW22177</strain>
    </source>
</reference>
<feature type="transmembrane region" description="Helical" evidence="1">
    <location>
        <begin position="345"/>
        <end position="367"/>
    </location>
</feature>
<protein>
    <submittedName>
        <fullName evidence="2">DUF2142 domain-containing protein</fullName>
    </submittedName>
</protein>
<feature type="transmembrane region" description="Helical" evidence="1">
    <location>
        <begin position="418"/>
        <end position="439"/>
    </location>
</feature>
<keyword evidence="3" id="KW-1185">Reference proteome</keyword>
<dbReference type="InterPro" id="IPR018674">
    <property type="entry name" value="DUF2142_membrane"/>
</dbReference>
<evidence type="ECO:0000256" key="1">
    <source>
        <dbReference type="SAM" id="Phobius"/>
    </source>
</evidence>
<gene>
    <name evidence="2" type="ORF">GYN21_10345</name>
</gene>
<comment type="caution">
    <text evidence="2">The sequence shown here is derived from an EMBL/GenBank/DDBJ whole genome shotgun (WGS) entry which is preliminary data.</text>
</comment>
<feature type="transmembrane region" description="Helical" evidence="1">
    <location>
        <begin position="197"/>
        <end position="213"/>
    </location>
</feature>
<evidence type="ECO:0000313" key="3">
    <source>
        <dbReference type="Proteomes" id="UP001522450"/>
    </source>
</evidence>
<keyword evidence="1" id="KW-0812">Transmembrane</keyword>
<evidence type="ECO:0000313" key="2">
    <source>
        <dbReference type="EMBL" id="MCJ1990611.1"/>
    </source>
</evidence>
<dbReference type="Pfam" id="PF09913">
    <property type="entry name" value="DUF2142"/>
    <property type="match status" value="1"/>
</dbReference>
<dbReference type="RefSeq" id="WP_244034850.1">
    <property type="nucleotide sequence ID" value="NZ_JAAECS010000013.1"/>
</dbReference>
<feature type="transmembrane region" description="Helical" evidence="1">
    <location>
        <begin position="148"/>
        <end position="166"/>
    </location>
</feature>
<feature type="transmembrane region" description="Helical" evidence="1">
    <location>
        <begin position="12"/>
        <end position="33"/>
    </location>
</feature>
<dbReference type="EMBL" id="JAAECS010000013">
    <property type="protein sequence ID" value="MCJ1990611.1"/>
    <property type="molecule type" value="Genomic_DNA"/>
</dbReference>
<name>A0ABT0AVA0_9LACT</name>
<feature type="transmembrane region" description="Helical" evidence="1">
    <location>
        <begin position="387"/>
        <end position="406"/>
    </location>
</feature>
<feature type="transmembrane region" description="Helical" evidence="1">
    <location>
        <begin position="250"/>
        <end position="269"/>
    </location>
</feature>
<organism evidence="2 3">
    <name type="scientific">Pseudolactococcus carnosus</name>
    <dbReference type="NCBI Taxonomy" id="2749961"/>
    <lineage>
        <taxon>Bacteria</taxon>
        <taxon>Bacillati</taxon>
        <taxon>Bacillota</taxon>
        <taxon>Bacilli</taxon>
        <taxon>Lactobacillales</taxon>
        <taxon>Streptococcaceae</taxon>
        <taxon>Pseudolactococcus</taxon>
    </lineage>
</organism>
<feature type="transmembrane region" description="Helical" evidence="1">
    <location>
        <begin position="316"/>
        <end position="333"/>
    </location>
</feature>
<feature type="transmembrane region" description="Helical" evidence="1">
    <location>
        <begin position="114"/>
        <end position="136"/>
    </location>
</feature>
<sequence>MQVTENRVNQVPNIFLILITIFGSITLFVQPFFSAPDEGTHFGIAYTIFHDGKSNSEFGRYALPVDVANYRNGSFVSKYVVEKGDFKKNKLEFNLSYKKIQYLPQAVGMLIGEMIYPSFGVIMFFGRLINLILYICGMYFAIKKAKTAQWIMAIVALFPISIQQAASLSYDPFFFVAIFLAFSLVTNLSTKKEPLTVKWYAYIVGSVMMLFLAKSSALAMGLYFMTLPMVLFGNNYFTQTIDKIWKLCDKYIKTVILLGILVFLLFLRYEFRDYGGLLKGSQILLNTFTRADIQQNLDSLLTSGIIGNFGWLNYRLPEWLVIIDFIFLTIMAISEKHVDIKKRMIVTGGIIYFLNIILVSLVMYFEWTRGRLKMLDNLFVEGNQGRYYTPFLICLAPIGLILQKYIKIEISESNKKIMYIGFSVFNFIYFIVLTLLYYYTNDGGVNFLPHMGDLIKGIN</sequence>